<evidence type="ECO:0000256" key="1">
    <source>
        <dbReference type="SAM" id="Coils"/>
    </source>
</evidence>
<dbReference type="Proteomes" id="UP000018144">
    <property type="component" value="Unassembled WGS sequence"/>
</dbReference>
<keyword evidence="1" id="KW-0175">Coiled coil</keyword>
<evidence type="ECO:0000313" key="3">
    <source>
        <dbReference type="EMBL" id="CCX05114.1"/>
    </source>
</evidence>
<evidence type="ECO:0000256" key="2">
    <source>
        <dbReference type="SAM" id="MobiDB-lite"/>
    </source>
</evidence>
<dbReference type="EMBL" id="HF935234">
    <property type="protein sequence ID" value="CCX05114.1"/>
    <property type="molecule type" value="Genomic_DNA"/>
</dbReference>
<feature type="compositionally biased region" description="Basic and acidic residues" evidence="2">
    <location>
        <begin position="80"/>
        <end position="89"/>
    </location>
</feature>
<gene>
    <name evidence="3" type="ORF">PCON_04701</name>
</gene>
<sequence>MKCLKEFDKPGDGEVSWEAVEAGKFCLDLVLLMGGTAGIDGIPDDFGKRKKGGICIDDECEPYTSVTLGKEIEDDSDSDSGEKDTHSHAGESMLDTPPPEAAVRDGPPLTFARTAAESGQLKRKHQSVPRISFERPPPVPRKNFLGLTDGQSLELMGRLVEIVENPPKPSWFEEKLLEIISKNNAANENAGSVDTGNANTSNENAVNANSSKANAGTAATPIRTINHEADWLQNALARKEARIERLEEQIDRLWEEKNKPKDECMELKVKAMMMSSKADQA</sequence>
<reference evidence="3 4" key="1">
    <citation type="journal article" date="2013" name="PLoS Genet.">
        <title>The genome and development-dependent transcriptomes of Pyronema confluens: a window into fungal evolution.</title>
        <authorList>
            <person name="Traeger S."/>
            <person name="Altegoer F."/>
            <person name="Freitag M."/>
            <person name="Gabaldon T."/>
            <person name="Kempken F."/>
            <person name="Kumar A."/>
            <person name="Marcet-Houben M."/>
            <person name="Poggeler S."/>
            <person name="Stajich J.E."/>
            <person name="Nowrousian M."/>
        </authorList>
    </citation>
    <scope>NUCLEOTIDE SEQUENCE [LARGE SCALE GENOMIC DNA]</scope>
    <source>
        <strain evidence="4">CBS 100304</strain>
        <tissue evidence="3">Vegetative mycelium</tissue>
    </source>
</reference>
<feature type="coiled-coil region" evidence="1">
    <location>
        <begin position="229"/>
        <end position="256"/>
    </location>
</feature>
<proteinExistence type="predicted"/>
<evidence type="ECO:0000313" key="4">
    <source>
        <dbReference type="Proteomes" id="UP000018144"/>
    </source>
</evidence>
<protein>
    <submittedName>
        <fullName evidence="3">Uncharacterized protein</fullName>
    </submittedName>
</protein>
<keyword evidence="4" id="KW-1185">Reference proteome</keyword>
<accession>U4KZJ1</accession>
<dbReference type="AlphaFoldDB" id="U4KZJ1"/>
<name>U4KZJ1_PYROM</name>
<organism evidence="3 4">
    <name type="scientific">Pyronema omphalodes (strain CBS 100304)</name>
    <name type="common">Pyronema confluens</name>
    <dbReference type="NCBI Taxonomy" id="1076935"/>
    <lineage>
        <taxon>Eukaryota</taxon>
        <taxon>Fungi</taxon>
        <taxon>Dikarya</taxon>
        <taxon>Ascomycota</taxon>
        <taxon>Pezizomycotina</taxon>
        <taxon>Pezizomycetes</taxon>
        <taxon>Pezizales</taxon>
        <taxon>Pyronemataceae</taxon>
        <taxon>Pyronema</taxon>
    </lineage>
</organism>
<feature type="region of interest" description="Disordered" evidence="2">
    <location>
        <begin position="69"/>
        <end position="145"/>
    </location>
</feature>